<dbReference type="Proteomes" id="UP000053558">
    <property type="component" value="Unassembled WGS sequence"/>
</dbReference>
<dbReference type="Pfam" id="PF01564">
    <property type="entry name" value="Spermine_synth"/>
    <property type="match status" value="1"/>
</dbReference>
<keyword evidence="1" id="KW-0620">Polyamine biosynthesis</keyword>
<keyword evidence="2" id="KW-0489">Methyltransferase</keyword>
<comment type="caution">
    <text evidence="2">The sequence shown here is derived from an EMBL/GenBank/DDBJ whole genome shotgun (WGS) entry which is preliminary data.</text>
</comment>
<dbReference type="Gene3D" id="3.40.50.150">
    <property type="entry name" value="Vaccinia Virus protein VP39"/>
    <property type="match status" value="1"/>
</dbReference>
<accession>A0A5M3MSK8</accession>
<dbReference type="GeneID" id="19207684"/>
<dbReference type="InterPro" id="IPR029063">
    <property type="entry name" value="SAM-dependent_MTases_sf"/>
</dbReference>
<evidence type="ECO:0000313" key="3">
    <source>
        <dbReference type="Proteomes" id="UP000053558"/>
    </source>
</evidence>
<gene>
    <name evidence="2" type="ORF">CONPUDRAFT_54644</name>
</gene>
<evidence type="ECO:0000256" key="1">
    <source>
        <dbReference type="ARBA" id="ARBA00023115"/>
    </source>
</evidence>
<dbReference type="KEGG" id="cput:CONPUDRAFT_54644"/>
<dbReference type="PANTHER" id="PTHR43317">
    <property type="entry name" value="THERMOSPERMINE SYNTHASE ACAULIS5"/>
    <property type="match status" value="1"/>
</dbReference>
<dbReference type="SUPFAM" id="SSF53335">
    <property type="entry name" value="S-adenosyl-L-methionine-dependent methyltransferases"/>
    <property type="match status" value="1"/>
</dbReference>
<dbReference type="GO" id="GO:0032259">
    <property type="term" value="P:methylation"/>
    <property type="evidence" value="ECO:0007669"/>
    <property type="project" value="UniProtKB-KW"/>
</dbReference>
<dbReference type="AlphaFoldDB" id="A0A5M3MSK8"/>
<dbReference type="OrthoDB" id="2016285at2759"/>
<protein>
    <submittedName>
        <fullName evidence="2">S-adenosyl-L-methionine-dependent methyltransferase</fullName>
    </submittedName>
</protein>
<keyword evidence="2" id="KW-0808">Transferase</keyword>
<dbReference type="EMBL" id="JH711577">
    <property type="protein sequence ID" value="EIW82080.1"/>
    <property type="molecule type" value="Genomic_DNA"/>
</dbReference>
<dbReference type="GO" id="GO:0006596">
    <property type="term" value="P:polyamine biosynthetic process"/>
    <property type="evidence" value="ECO:0007669"/>
    <property type="project" value="UniProtKB-KW"/>
</dbReference>
<keyword evidence="3" id="KW-1185">Reference proteome</keyword>
<organism evidence="2 3">
    <name type="scientific">Coniophora puteana (strain RWD-64-598)</name>
    <name type="common">Brown rot fungus</name>
    <dbReference type="NCBI Taxonomy" id="741705"/>
    <lineage>
        <taxon>Eukaryota</taxon>
        <taxon>Fungi</taxon>
        <taxon>Dikarya</taxon>
        <taxon>Basidiomycota</taxon>
        <taxon>Agaricomycotina</taxon>
        <taxon>Agaricomycetes</taxon>
        <taxon>Agaricomycetidae</taxon>
        <taxon>Boletales</taxon>
        <taxon>Coniophorineae</taxon>
        <taxon>Coniophoraceae</taxon>
        <taxon>Coniophora</taxon>
    </lineage>
</organism>
<evidence type="ECO:0000313" key="2">
    <source>
        <dbReference type="EMBL" id="EIW82080.1"/>
    </source>
</evidence>
<dbReference type="PANTHER" id="PTHR43317:SF1">
    <property type="entry name" value="THERMOSPERMINE SYNTHASE ACAULIS5"/>
    <property type="match status" value="1"/>
</dbReference>
<name>A0A5M3MSK8_CONPW</name>
<dbReference type="GO" id="GO:0008168">
    <property type="term" value="F:methyltransferase activity"/>
    <property type="evidence" value="ECO:0007669"/>
    <property type="project" value="UniProtKB-KW"/>
</dbReference>
<dbReference type="OMA" id="HSIMGAM"/>
<dbReference type="RefSeq" id="XP_007767409.1">
    <property type="nucleotide sequence ID" value="XM_007769219.1"/>
</dbReference>
<dbReference type="CDD" id="cd02440">
    <property type="entry name" value="AdoMet_MTases"/>
    <property type="match status" value="1"/>
</dbReference>
<reference evidence="3" key="1">
    <citation type="journal article" date="2012" name="Science">
        <title>The Paleozoic origin of enzymatic lignin decomposition reconstructed from 31 fungal genomes.</title>
        <authorList>
            <person name="Floudas D."/>
            <person name="Binder M."/>
            <person name="Riley R."/>
            <person name="Barry K."/>
            <person name="Blanchette R.A."/>
            <person name="Henrissat B."/>
            <person name="Martinez A.T."/>
            <person name="Otillar R."/>
            <person name="Spatafora J.W."/>
            <person name="Yadav J.S."/>
            <person name="Aerts A."/>
            <person name="Benoit I."/>
            <person name="Boyd A."/>
            <person name="Carlson A."/>
            <person name="Copeland A."/>
            <person name="Coutinho P.M."/>
            <person name="de Vries R.P."/>
            <person name="Ferreira P."/>
            <person name="Findley K."/>
            <person name="Foster B."/>
            <person name="Gaskell J."/>
            <person name="Glotzer D."/>
            <person name="Gorecki P."/>
            <person name="Heitman J."/>
            <person name="Hesse C."/>
            <person name="Hori C."/>
            <person name="Igarashi K."/>
            <person name="Jurgens J.A."/>
            <person name="Kallen N."/>
            <person name="Kersten P."/>
            <person name="Kohler A."/>
            <person name="Kuees U."/>
            <person name="Kumar T.K.A."/>
            <person name="Kuo A."/>
            <person name="LaButti K."/>
            <person name="Larrondo L.F."/>
            <person name="Lindquist E."/>
            <person name="Ling A."/>
            <person name="Lombard V."/>
            <person name="Lucas S."/>
            <person name="Lundell T."/>
            <person name="Martin R."/>
            <person name="McLaughlin D.J."/>
            <person name="Morgenstern I."/>
            <person name="Morin E."/>
            <person name="Murat C."/>
            <person name="Nagy L.G."/>
            <person name="Nolan M."/>
            <person name="Ohm R.A."/>
            <person name="Patyshakuliyeva A."/>
            <person name="Rokas A."/>
            <person name="Ruiz-Duenas F.J."/>
            <person name="Sabat G."/>
            <person name="Salamov A."/>
            <person name="Samejima M."/>
            <person name="Schmutz J."/>
            <person name="Slot J.C."/>
            <person name="St John F."/>
            <person name="Stenlid J."/>
            <person name="Sun H."/>
            <person name="Sun S."/>
            <person name="Syed K."/>
            <person name="Tsang A."/>
            <person name="Wiebenga A."/>
            <person name="Young D."/>
            <person name="Pisabarro A."/>
            <person name="Eastwood D.C."/>
            <person name="Martin F."/>
            <person name="Cullen D."/>
            <person name="Grigoriev I.V."/>
            <person name="Hibbett D.S."/>
        </authorList>
    </citation>
    <scope>NUCLEOTIDE SEQUENCE [LARGE SCALE GENOMIC DNA]</scope>
    <source>
        <strain evidence="3">RWD-64-598 SS2</strain>
    </source>
</reference>
<sequence length="378" mass="41562">MFSYPHLQSPTLYPLSQPWQSDKYPLTILSSVQSTTGVVVVGDILPAAEGSTHSLRYLRASHSLIGGVWLDDKVVTLDGAASLAVDKSGTPLGDPIYSAFVLQEAARLVSSTPQGKSGDLSGLGAGTSASALVQHGISTTIVEIDPAVYDAARQYFGLPELAKGHVFLEDARNWAQERRRLAMPDPATEVAPVEVDIFDIIIHDCFSGGSVPEHLYSLQFWEDLKVSLDPEGVVAVNFAGSLASDASKGVATTLMKAFGQCRAFHDSLTLPLTQEQYESEFMNIVFFCSPSARPLEFRLARNDDYLNSHLRARILSTLAMREVSMDEIRGSEVWTEEQEQQYLITDFANKLGDWQQGGAFDHWKLMREVLPDAVWEAY</sequence>
<proteinExistence type="predicted"/>